<evidence type="ECO:0000313" key="12">
    <source>
        <dbReference type="Proteomes" id="UP000523431"/>
    </source>
</evidence>
<dbReference type="Gene3D" id="1.20.1540.10">
    <property type="entry name" value="Rhomboid-like"/>
    <property type="match status" value="1"/>
</dbReference>
<dbReference type="GO" id="GO:0006508">
    <property type="term" value="P:proteolysis"/>
    <property type="evidence" value="ECO:0007669"/>
    <property type="project" value="UniProtKB-KW"/>
</dbReference>
<evidence type="ECO:0000256" key="7">
    <source>
        <dbReference type="SAM" id="MobiDB-lite"/>
    </source>
</evidence>
<feature type="transmembrane region" description="Helical" evidence="8">
    <location>
        <begin position="223"/>
        <end position="242"/>
    </location>
</feature>
<feature type="transmembrane region" description="Helical" evidence="8">
    <location>
        <begin position="195"/>
        <end position="217"/>
    </location>
</feature>
<dbReference type="EMBL" id="JACIHU010000001">
    <property type="protein sequence ID" value="MBB4478262.1"/>
    <property type="molecule type" value="Genomic_DNA"/>
</dbReference>
<dbReference type="AlphaFoldDB" id="A0A7W6V5T9"/>
<protein>
    <submittedName>
        <fullName evidence="10">Membrane associated rhomboid family serine protease</fullName>
    </submittedName>
</protein>
<evidence type="ECO:0000256" key="2">
    <source>
        <dbReference type="ARBA" id="ARBA00022475"/>
    </source>
</evidence>
<keyword evidence="5 8" id="KW-1133">Transmembrane helix</keyword>
<evidence type="ECO:0000256" key="3">
    <source>
        <dbReference type="ARBA" id="ARBA00022519"/>
    </source>
</evidence>
<evidence type="ECO:0000256" key="8">
    <source>
        <dbReference type="SAM" id="Phobius"/>
    </source>
</evidence>
<evidence type="ECO:0000313" key="13">
    <source>
        <dbReference type="Proteomes" id="UP000557344"/>
    </source>
</evidence>
<dbReference type="SUPFAM" id="SSF144091">
    <property type="entry name" value="Rhomboid-like"/>
    <property type="match status" value="1"/>
</dbReference>
<evidence type="ECO:0000256" key="6">
    <source>
        <dbReference type="ARBA" id="ARBA00023136"/>
    </source>
</evidence>
<keyword evidence="10" id="KW-0645">Protease</keyword>
<organism evidence="10 13">
    <name type="scientific">Rhizobium etli</name>
    <dbReference type="NCBI Taxonomy" id="29449"/>
    <lineage>
        <taxon>Bacteria</taxon>
        <taxon>Pseudomonadati</taxon>
        <taxon>Pseudomonadota</taxon>
        <taxon>Alphaproteobacteria</taxon>
        <taxon>Hyphomicrobiales</taxon>
        <taxon>Rhizobiaceae</taxon>
        <taxon>Rhizobium/Agrobacterium group</taxon>
        <taxon>Rhizobium</taxon>
    </lineage>
</organism>
<dbReference type="InterPro" id="IPR022764">
    <property type="entry name" value="Peptidase_S54_rhomboid_dom"/>
</dbReference>
<gene>
    <name evidence="10" type="ORF">GGE46_000803</name>
    <name evidence="11" type="ORF">GGE57_000803</name>
</gene>
<sequence>MNEQTGEPQKAPEPSELEPPARPPRVPVFNLPPALFFSLCLLIAVYAAQALVLSDDAVSWLLFTFGFVPARYVIPLSQQGFELFWTPVTYSLLHGSVQHIVFNAFWLMAFGAPVVRRIGTLRFVFFWLFSAAASAALHVVLNWGDVSLLIGASGVISGLMGAACRFAFPAERRPMLAAHLNARLSIVGALKSRTVVFFMLLWLVGNALIAVGIPLVGDSDQEIAWDAHIGGFVFGFVLFSLFDRAAPQPPIEPAEAEKDVLQS</sequence>
<feature type="transmembrane region" description="Helical" evidence="8">
    <location>
        <begin position="147"/>
        <end position="168"/>
    </location>
</feature>
<feature type="transmembrane region" description="Helical" evidence="8">
    <location>
        <begin position="123"/>
        <end position="141"/>
    </location>
</feature>
<feature type="transmembrane region" description="Helical" evidence="8">
    <location>
        <begin position="97"/>
        <end position="116"/>
    </location>
</feature>
<keyword evidence="2" id="KW-1003">Cell membrane</keyword>
<feature type="region of interest" description="Disordered" evidence="7">
    <location>
        <begin position="1"/>
        <end position="21"/>
    </location>
</feature>
<dbReference type="InterPro" id="IPR035952">
    <property type="entry name" value="Rhomboid-like_sf"/>
</dbReference>
<dbReference type="PANTHER" id="PTHR43066">
    <property type="entry name" value="RHOMBOID-RELATED PROTEIN"/>
    <property type="match status" value="1"/>
</dbReference>
<feature type="transmembrane region" description="Helical" evidence="8">
    <location>
        <begin position="60"/>
        <end position="77"/>
    </location>
</feature>
<reference evidence="12 13" key="1">
    <citation type="submission" date="2020-08" db="EMBL/GenBank/DDBJ databases">
        <title>Genomic Encyclopedia of Type Strains, Phase IV (KMG-V): Genome sequencing to study the core and pangenomes of soil and plant-associated prokaryotes.</title>
        <authorList>
            <person name="Whitman W."/>
        </authorList>
    </citation>
    <scope>NUCLEOTIDE SEQUENCE [LARGE SCALE GENOMIC DNA]</scope>
    <source>
        <strain evidence="10 13">SEMIA 471</strain>
        <strain evidence="11 12">SEMIA 489</strain>
    </source>
</reference>
<evidence type="ECO:0000313" key="11">
    <source>
        <dbReference type="EMBL" id="MBB4534094.1"/>
    </source>
</evidence>
<feature type="domain" description="Peptidase S54 rhomboid" evidence="9">
    <location>
        <begin position="84"/>
        <end position="239"/>
    </location>
</feature>
<keyword evidence="10" id="KW-0378">Hydrolase</keyword>
<dbReference type="Pfam" id="PF01694">
    <property type="entry name" value="Rhomboid"/>
    <property type="match status" value="1"/>
</dbReference>
<accession>A0A7W6V5T9</accession>
<evidence type="ECO:0000256" key="4">
    <source>
        <dbReference type="ARBA" id="ARBA00022692"/>
    </source>
</evidence>
<evidence type="ECO:0000256" key="1">
    <source>
        <dbReference type="ARBA" id="ARBA00004141"/>
    </source>
</evidence>
<keyword evidence="6 8" id="KW-0472">Membrane</keyword>
<comment type="caution">
    <text evidence="10">The sequence shown here is derived from an EMBL/GenBank/DDBJ whole genome shotgun (WGS) entry which is preliminary data.</text>
</comment>
<dbReference type="Proteomes" id="UP000523431">
    <property type="component" value="Unassembled WGS sequence"/>
</dbReference>
<evidence type="ECO:0000259" key="9">
    <source>
        <dbReference type="Pfam" id="PF01694"/>
    </source>
</evidence>
<dbReference type="GO" id="GO:0016020">
    <property type="term" value="C:membrane"/>
    <property type="evidence" value="ECO:0007669"/>
    <property type="project" value="UniProtKB-SubCell"/>
</dbReference>
<comment type="subcellular location">
    <subcellularLocation>
        <location evidence="1">Membrane</location>
        <topology evidence="1">Multi-pass membrane protein</topology>
    </subcellularLocation>
</comment>
<dbReference type="GO" id="GO:0004252">
    <property type="term" value="F:serine-type endopeptidase activity"/>
    <property type="evidence" value="ECO:0007669"/>
    <property type="project" value="InterPro"/>
</dbReference>
<dbReference type="Proteomes" id="UP000557344">
    <property type="component" value="Unassembled WGS sequence"/>
</dbReference>
<dbReference type="PANTHER" id="PTHR43066:SF26">
    <property type="entry name" value="RHOMBOID PROTEASE GLPG"/>
    <property type="match status" value="1"/>
</dbReference>
<name>A0A7W6V5T9_RHIET</name>
<evidence type="ECO:0000313" key="10">
    <source>
        <dbReference type="EMBL" id="MBB4478262.1"/>
    </source>
</evidence>
<keyword evidence="3" id="KW-0997">Cell inner membrane</keyword>
<proteinExistence type="predicted"/>
<dbReference type="EMBL" id="JACIID010000001">
    <property type="protein sequence ID" value="MBB4534094.1"/>
    <property type="molecule type" value="Genomic_DNA"/>
</dbReference>
<evidence type="ECO:0000256" key="5">
    <source>
        <dbReference type="ARBA" id="ARBA00022989"/>
    </source>
</evidence>
<keyword evidence="4 8" id="KW-0812">Transmembrane</keyword>
<feature type="transmembrane region" description="Helical" evidence="8">
    <location>
        <begin position="34"/>
        <end position="53"/>
    </location>
</feature>
<dbReference type="RefSeq" id="WP_183838106.1">
    <property type="nucleotide sequence ID" value="NZ_JACIHU010000001.1"/>
</dbReference>